<proteinExistence type="predicted"/>
<evidence type="ECO:0000313" key="3">
    <source>
        <dbReference type="Proteomes" id="UP000588806"/>
    </source>
</evidence>
<dbReference type="SUPFAM" id="SSF52266">
    <property type="entry name" value="SGNH hydrolase"/>
    <property type="match status" value="1"/>
</dbReference>
<comment type="caution">
    <text evidence="2">The sequence shown here is derived from an EMBL/GenBank/DDBJ whole genome shotgun (WGS) entry which is preliminary data.</text>
</comment>
<reference evidence="2 3" key="1">
    <citation type="submission" date="2020-05" db="EMBL/GenBank/DDBJ databases">
        <authorList>
            <person name="Ruan W."/>
            <person name="Jeon C.O."/>
            <person name="Chun B.H."/>
        </authorList>
    </citation>
    <scope>NUCLEOTIDE SEQUENCE [LARGE SCALE GENOMIC DNA]</scope>
    <source>
        <strain evidence="2 3">TBZ9</strain>
    </source>
</reference>
<dbReference type="RefSeq" id="WP_171701220.1">
    <property type="nucleotide sequence ID" value="NZ_JABFHI010000001.1"/>
</dbReference>
<gene>
    <name evidence="2" type="ORF">HLB35_01325</name>
</gene>
<dbReference type="InterPro" id="IPR051532">
    <property type="entry name" value="Ester_Hydrolysis_Enzymes"/>
</dbReference>
<dbReference type="Gene3D" id="3.40.50.1110">
    <property type="entry name" value="SGNH hydrolase"/>
    <property type="match status" value="1"/>
</dbReference>
<evidence type="ECO:0000259" key="1">
    <source>
        <dbReference type="Pfam" id="PF13472"/>
    </source>
</evidence>
<evidence type="ECO:0000313" key="2">
    <source>
        <dbReference type="EMBL" id="NOG30748.1"/>
    </source>
</evidence>
<dbReference type="InterPro" id="IPR036514">
    <property type="entry name" value="SGNH_hydro_sf"/>
</dbReference>
<dbReference type="GO" id="GO:0004622">
    <property type="term" value="F:phosphatidylcholine lysophospholipase activity"/>
    <property type="evidence" value="ECO:0007669"/>
    <property type="project" value="TreeGrafter"/>
</dbReference>
<dbReference type="InterPro" id="IPR013830">
    <property type="entry name" value="SGNH_hydro"/>
</dbReference>
<dbReference type="Pfam" id="PF13472">
    <property type="entry name" value="Lipase_GDSL_2"/>
    <property type="match status" value="1"/>
</dbReference>
<keyword evidence="3" id="KW-1185">Reference proteome</keyword>
<dbReference type="CDD" id="cd01822">
    <property type="entry name" value="Lysophospholipase_L1_like"/>
    <property type="match status" value="1"/>
</dbReference>
<dbReference type="Proteomes" id="UP000588806">
    <property type="component" value="Unassembled WGS sequence"/>
</dbReference>
<dbReference type="PANTHER" id="PTHR30383">
    <property type="entry name" value="THIOESTERASE 1/PROTEASE 1/LYSOPHOSPHOLIPASE L1"/>
    <property type="match status" value="1"/>
</dbReference>
<feature type="domain" description="SGNH hydrolase-type esterase" evidence="1">
    <location>
        <begin position="21"/>
        <end position="177"/>
    </location>
</feature>
<dbReference type="PANTHER" id="PTHR30383:SF24">
    <property type="entry name" value="THIOESTERASE 1_PROTEASE 1_LYSOPHOSPHOLIPASE L1"/>
    <property type="match status" value="1"/>
</dbReference>
<sequence>MMFVLLISATAQADERLRLMVMGDSLSAAYNMEQEQGWVALLAERLGDDVDVINASVSGETTSGGAQRFPDLLRQHEPNMVLLELGGNDGLRGLSPQQMHDNLAQMIERSQAADAEVILLGIDIPPNYGSAYREAFKDVFTRLADNYDVAFLPFLLEGVALNDELMQEDDIHPTAEAQPIILENVWPLLAPSVEQQLAQQASD</sequence>
<dbReference type="AlphaFoldDB" id="A0A7Y3X9Z1"/>
<protein>
    <submittedName>
        <fullName evidence="2">Arylesterase</fullName>
    </submittedName>
</protein>
<dbReference type="EMBL" id="JABFHI010000001">
    <property type="protein sequence ID" value="NOG30748.1"/>
    <property type="molecule type" value="Genomic_DNA"/>
</dbReference>
<reference evidence="2 3" key="2">
    <citation type="submission" date="2020-06" db="EMBL/GenBank/DDBJ databases">
        <title>Halomonas songnenensis sp. nov., a moderately halophilic bacterium isolated from saline and alkaline soils.</title>
        <authorList>
            <person name="Jiang J."/>
            <person name="Pan Y."/>
        </authorList>
    </citation>
    <scope>NUCLEOTIDE SEQUENCE [LARGE SCALE GENOMIC DNA]</scope>
    <source>
        <strain evidence="2 3">TBZ9</strain>
    </source>
</reference>
<name>A0A7Y3X9Z1_9GAMM</name>
<organism evidence="2 3">
    <name type="scientific">Vreelandella azerica</name>
    <dbReference type="NCBI Taxonomy" id="2732867"/>
    <lineage>
        <taxon>Bacteria</taxon>
        <taxon>Pseudomonadati</taxon>
        <taxon>Pseudomonadota</taxon>
        <taxon>Gammaproteobacteria</taxon>
        <taxon>Oceanospirillales</taxon>
        <taxon>Halomonadaceae</taxon>
        <taxon>Vreelandella</taxon>
    </lineage>
</organism>
<accession>A0A7Y3X9Z1</accession>